<proteinExistence type="predicted"/>
<sequence length="66" mass="7324">MTVFEFLSSSKENMANFVCDRAVIPPCDLVCCNTPCNAIDGFNKTARDICMNNILEFLSREIDADG</sequence>
<evidence type="ECO:0000313" key="1">
    <source>
        <dbReference type="EMBL" id="DAF50850.1"/>
    </source>
</evidence>
<accession>A0A8S5SJX2</accession>
<dbReference type="EMBL" id="BK032602">
    <property type="protein sequence ID" value="DAF50850.1"/>
    <property type="molecule type" value="Genomic_DNA"/>
</dbReference>
<name>A0A8S5SJX2_9CAUD</name>
<organism evidence="1">
    <name type="scientific">Siphoviridae sp. ctDhw1</name>
    <dbReference type="NCBI Taxonomy" id="2827813"/>
    <lineage>
        <taxon>Viruses</taxon>
        <taxon>Duplodnaviria</taxon>
        <taxon>Heunggongvirae</taxon>
        <taxon>Uroviricota</taxon>
        <taxon>Caudoviricetes</taxon>
    </lineage>
</organism>
<protein>
    <submittedName>
        <fullName evidence="1">Uncharacterized protein</fullName>
    </submittedName>
</protein>
<reference evidence="1" key="1">
    <citation type="journal article" date="2021" name="Proc. Natl. Acad. Sci. U.S.A.">
        <title>A Catalog of Tens of Thousands of Viruses from Human Metagenomes Reveals Hidden Associations with Chronic Diseases.</title>
        <authorList>
            <person name="Tisza M.J."/>
            <person name="Buck C.B."/>
        </authorList>
    </citation>
    <scope>NUCLEOTIDE SEQUENCE</scope>
    <source>
        <strain evidence="1">CtDhw1</strain>
    </source>
</reference>